<dbReference type="PANTHER" id="PTHR11880">
    <property type="entry name" value="RIBOSOMAL PROTEIN S19P FAMILY MEMBER"/>
    <property type="match status" value="1"/>
</dbReference>
<comment type="function">
    <text evidence="1 8">Protein S19 forms a complex with S13 that binds strongly to the 16S ribosomal RNA.</text>
</comment>
<dbReference type="EMBL" id="FQWY01000011">
    <property type="protein sequence ID" value="SHG74311.1"/>
    <property type="molecule type" value="Genomic_DNA"/>
</dbReference>
<dbReference type="GO" id="GO:0000028">
    <property type="term" value="P:ribosomal small subunit assembly"/>
    <property type="evidence" value="ECO:0007669"/>
    <property type="project" value="TreeGrafter"/>
</dbReference>
<dbReference type="RefSeq" id="WP_073090575.1">
    <property type="nucleotide sequence ID" value="NZ_FQWY01000011.1"/>
</dbReference>
<dbReference type="FunFam" id="3.30.860.10:FF:000001">
    <property type="entry name" value="30S ribosomal protein S19"/>
    <property type="match status" value="1"/>
</dbReference>
<dbReference type="GO" id="GO:0005737">
    <property type="term" value="C:cytoplasm"/>
    <property type="evidence" value="ECO:0007669"/>
    <property type="project" value="UniProtKB-ARBA"/>
</dbReference>
<keyword evidence="5 8" id="KW-0689">Ribosomal protein</keyword>
<dbReference type="GO" id="GO:0006412">
    <property type="term" value="P:translation"/>
    <property type="evidence" value="ECO:0007669"/>
    <property type="project" value="UniProtKB-UniRule"/>
</dbReference>
<dbReference type="AlphaFoldDB" id="A0A1M5MAR5"/>
<evidence type="ECO:0000313" key="10">
    <source>
        <dbReference type="EMBL" id="SHG74311.1"/>
    </source>
</evidence>
<dbReference type="InterPro" id="IPR005732">
    <property type="entry name" value="Ribosomal_uS19_bac-type"/>
</dbReference>
<dbReference type="GO" id="GO:0019843">
    <property type="term" value="F:rRNA binding"/>
    <property type="evidence" value="ECO:0007669"/>
    <property type="project" value="UniProtKB-UniRule"/>
</dbReference>
<evidence type="ECO:0000256" key="4">
    <source>
        <dbReference type="ARBA" id="ARBA00022884"/>
    </source>
</evidence>
<dbReference type="PIRSF" id="PIRSF002144">
    <property type="entry name" value="Ribosomal_S19"/>
    <property type="match status" value="1"/>
</dbReference>
<dbReference type="GO" id="GO:0015935">
    <property type="term" value="C:small ribosomal subunit"/>
    <property type="evidence" value="ECO:0007669"/>
    <property type="project" value="InterPro"/>
</dbReference>
<reference evidence="11" key="1">
    <citation type="submission" date="2016-11" db="EMBL/GenBank/DDBJ databases">
        <authorList>
            <person name="Varghese N."/>
            <person name="Submissions S."/>
        </authorList>
    </citation>
    <scope>NUCLEOTIDE SEQUENCE [LARGE SCALE GENOMIC DNA]</scope>
    <source>
        <strain evidence="11">DSM 11003</strain>
    </source>
</reference>
<dbReference type="PROSITE" id="PS00323">
    <property type="entry name" value="RIBOSOMAL_S19"/>
    <property type="match status" value="1"/>
</dbReference>
<evidence type="ECO:0000256" key="8">
    <source>
        <dbReference type="HAMAP-Rule" id="MF_00531"/>
    </source>
</evidence>
<keyword evidence="4 8" id="KW-0694">RNA-binding</keyword>
<dbReference type="InterPro" id="IPR023575">
    <property type="entry name" value="Ribosomal_uS19_SF"/>
</dbReference>
<dbReference type="PRINTS" id="PR00975">
    <property type="entry name" value="RIBOSOMALS19"/>
</dbReference>
<evidence type="ECO:0000256" key="7">
    <source>
        <dbReference type="ARBA" id="ARBA00035163"/>
    </source>
</evidence>
<dbReference type="Gene3D" id="3.30.860.10">
    <property type="entry name" value="30s Ribosomal Protein S19, Chain A"/>
    <property type="match status" value="1"/>
</dbReference>
<dbReference type="OrthoDB" id="9797833at2"/>
<dbReference type="InterPro" id="IPR020934">
    <property type="entry name" value="Ribosomal_uS19_CS"/>
</dbReference>
<dbReference type="GO" id="GO:0003735">
    <property type="term" value="F:structural constituent of ribosome"/>
    <property type="evidence" value="ECO:0007669"/>
    <property type="project" value="InterPro"/>
</dbReference>
<accession>A0A1M5MAR5</accession>
<evidence type="ECO:0000256" key="5">
    <source>
        <dbReference type="ARBA" id="ARBA00022980"/>
    </source>
</evidence>
<keyword evidence="3 8" id="KW-0699">rRNA-binding</keyword>
<evidence type="ECO:0000256" key="9">
    <source>
        <dbReference type="RuleBase" id="RU003485"/>
    </source>
</evidence>
<proteinExistence type="inferred from homology"/>
<sequence length="95" mass="10825">MARSLKKGPYCDEKLLKKIEAMNESGQKRVIKTWSRRSTIMPQMIGHTIAVHDGRRHVPVYITEEMVGMKLGEFAPTRTFRGHAGSKNERASKAR</sequence>
<gene>
    <name evidence="8" type="primary">rpsS</name>
    <name evidence="10" type="ORF">SAMN02745221_00865</name>
</gene>
<evidence type="ECO:0000256" key="2">
    <source>
        <dbReference type="ARBA" id="ARBA00007345"/>
    </source>
</evidence>
<dbReference type="STRING" id="1123382.SAMN02745221_00865"/>
<comment type="similarity">
    <text evidence="2 8 9">Belongs to the universal ribosomal protein uS19 family.</text>
</comment>
<protein>
    <recommendedName>
        <fullName evidence="7 8">Small ribosomal subunit protein uS19</fullName>
    </recommendedName>
</protein>
<dbReference type="HAMAP" id="MF_00531">
    <property type="entry name" value="Ribosomal_uS19"/>
    <property type="match status" value="1"/>
</dbReference>
<evidence type="ECO:0000256" key="6">
    <source>
        <dbReference type="ARBA" id="ARBA00023274"/>
    </source>
</evidence>
<keyword evidence="6 8" id="KW-0687">Ribonucleoprotein</keyword>
<dbReference type="PANTHER" id="PTHR11880:SF8">
    <property type="entry name" value="SMALL RIBOSOMAL SUBUNIT PROTEIN US19M"/>
    <property type="match status" value="1"/>
</dbReference>
<evidence type="ECO:0000256" key="1">
    <source>
        <dbReference type="ARBA" id="ARBA00003239"/>
    </source>
</evidence>
<evidence type="ECO:0000256" key="3">
    <source>
        <dbReference type="ARBA" id="ARBA00022730"/>
    </source>
</evidence>
<dbReference type="SUPFAM" id="SSF54570">
    <property type="entry name" value="Ribosomal protein S19"/>
    <property type="match status" value="1"/>
</dbReference>
<dbReference type="Pfam" id="PF00203">
    <property type="entry name" value="Ribosomal_S19"/>
    <property type="match status" value="1"/>
</dbReference>
<dbReference type="Proteomes" id="UP000242329">
    <property type="component" value="Unassembled WGS sequence"/>
</dbReference>
<keyword evidence="11" id="KW-1185">Reference proteome</keyword>
<evidence type="ECO:0000313" key="11">
    <source>
        <dbReference type="Proteomes" id="UP000242329"/>
    </source>
</evidence>
<dbReference type="InterPro" id="IPR002222">
    <property type="entry name" value="Ribosomal_uS19"/>
</dbReference>
<dbReference type="NCBIfam" id="TIGR01050">
    <property type="entry name" value="rpsS_bact"/>
    <property type="match status" value="1"/>
</dbReference>
<organism evidence="10 11">
    <name type="scientific">Thermosyntropha lipolytica DSM 11003</name>
    <dbReference type="NCBI Taxonomy" id="1123382"/>
    <lineage>
        <taxon>Bacteria</taxon>
        <taxon>Bacillati</taxon>
        <taxon>Bacillota</taxon>
        <taxon>Clostridia</taxon>
        <taxon>Eubacteriales</taxon>
        <taxon>Syntrophomonadaceae</taxon>
        <taxon>Thermosyntropha</taxon>
    </lineage>
</organism>
<name>A0A1M5MAR5_9FIRM</name>